<dbReference type="Proteomes" id="UP000178098">
    <property type="component" value="Unassembled WGS sequence"/>
</dbReference>
<organism evidence="1 2">
    <name type="scientific">Candidatus Roizmanbacteria bacterium RIFCSPHIGHO2_02_FULL_43_11</name>
    <dbReference type="NCBI Taxonomy" id="1802043"/>
    <lineage>
        <taxon>Bacteria</taxon>
        <taxon>Candidatus Roizmaniibacteriota</taxon>
    </lineage>
</organism>
<dbReference type="AlphaFoldDB" id="A0A1F7HKE5"/>
<reference evidence="1 2" key="1">
    <citation type="journal article" date="2016" name="Nat. Commun.">
        <title>Thousands of microbial genomes shed light on interconnected biogeochemical processes in an aquifer system.</title>
        <authorList>
            <person name="Anantharaman K."/>
            <person name="Brown C.T."/>
            <person name="Hug L.A."/>
            <person name="Sharon I."/>
            <person name="Castelle C.J."/>
            <person name="Probst A.J."/>
            <person name="Thomas B.C."/>
            <person name="Singh A."/>
            <person name="Wilkins M.J."/>
            <person name="Karaoz U."/>
            <person name="Brodie E.L."/>
            <person name="Williams K.H."/>
            <person name="Hubbard S.S."/>
            <person name="Banfield J.F."/>
        </authorList>
    </citation>
    <scope>NUCLEOTIDE SEQUENCE [LARGE SCALE GENOMIC DNA]</scope>
</reference>
<evidence type="ECO:0000313" key="2">
    <source>
        <dbReference type="Proteomes" id="UP000178098"/>
    </source>
</evidence>
<name>A0A1F7HKE5_9BACT</name>
<evidence type="ECO:0000313" key="1">
    <source>
        <dbReference type="EMBL" id="OGK31678.1"/>
    </source>
</evidence>
<dbReference type="EMBL" id="MFZT01000011">
    <property type="protein sequence ID" value="OGK31678.1"/>
    <property type="molecule type" value="Genomic_DNA"/>
</dbReference>
<sequence>MQKTALDIIRYITTEVEGKKVPLEIMISDVQMMKFKIRSLFGDISMIEHLERDFIESLWRIGKIDEIVSSNIQDLDEDEREVLFEYMDSLEQNVRDTMKRSFHVHGAQKDGVLKLEVFKELHLDSHIH</sequence>
<proteinExistence type="predicted"/>
<accession>A0A1F7HKE5</accession>
<comment type="caution">
    <text evidence="1">The sequence shown here is derived from an EMBL/GenBank/DDBJ whole genome shotgun (WGS) entry which is preliminary data.</text>
</comment>
<protein>
    <submittedName>
        <fullName evidence="1">Uncharacterized protein</fullName>
    </submittedName>
</protein>
<gene>
    <name evidence="1" type="ORF">A3D08_02495</name>
</gene>